<dbReference type="AlphaFoldDB" id="A0A1H6EBW9"/>
<dbReference type="EMBL" id="FOME01000005">
    <property type="protein sequence ID" value="SFD58297.1"/>
    <property type="molecule type" value="Genomic_DNA"/>
</dbReference>
<accession>A0A1I1TI98</accession>
<dbReference type="RefSeq" id="WP_093352414.1">
    <property type="nucleotide sequence ID" value="NZ_FNVB01000010.1"/>
</dbReference>
<reference evidence="1" key="1">
    <citation type="submission" date="2016-10" db="EMBL/GenBank/DDBJ databases">
        <authorList>
            <person name="de Groot N.N."/>
        </authorList>
    </citation>
    <scope>NUCLEOTIDE SEQUENCE [LARGE SCALE GENOMIC DNA]</scope>
    <source>
        <strain evidence="1">ATCC 20501</strain>
    </source>
</reference>
<protein>
    <submittedName>
        <fullName evidence="1">Uncharacterized protein</fullName>
    </submittedName>
</protein>
<gene>
    <name evidence="1" type="ORF">SAMN02982929_06143</name>
    <name evidence="2" type="ORF">SAMN05216506_105143</name>
</gene>
<sequence length="108" mass="12101">MFGKKLETHVIVLNDLDDGREAVRRALETASAEEVPGLQRALRLLDESASAEDPKIRWTREVLAKAGIDPLEREVHAVREVRKQLPGLSLVAAVDMVRALNPDAKRRR</sequence>
<reference evidence="3 4" key="2">
    <citation type="submission" date="2016-10" db="EMBL/GenBank/DDBJ databases">
        <authorList>
            <person name="Varghese N."/>
            <person name="Submissions S."/>
        </authorList>
    </citation>
    <scope>NUCLEOTIDE SEQUENCE [LARGE SCALE GENOMIC DNA]</scope>
    <source>
        <strain evidence="4">ATCC 20501</strain>
        <strain evidence="2 3">CGMCC 4.3529</strain>
    </source>
</reference>
<dbReference type="Proteomes" id="UP000199690">
    <property type="component" value="Unassembled WGS sequence"/>
</dbReference>
<evidence type="ECO:0000313" key="2">
    <source>
        <dbReference type="EMBL" id="SFD58297.1"/>
    </source>
</evidence>
<accession>A0A1H6EBW9</accession>
<dbReference type="EMBL" id="FNVB01000010">
    <property type="protein sequence ID" value="SEG95252.1"/>
    <property type="molecule type" value="Genomic_DNA"/>
</dbReference>
<organism evidence="1 4">
    <name type="scientific">Saccharopolyspora kobensis</name>
    <dbReference type="NCBI Taxonomy" id="146035"/>
    <lineage>
        <taxon>Bacteria</taxon>
        <taxon>Bacillati</taxon>
        <taxon>Actinomycetota</taxon>
        <taxon>Actinomycetes</taxon>
        <taxon>Pseudonocardiales</taxon>
        <taxon>Pseudonocardiaceae</taxon>
        <taxon>Saccharopolyspora</taxon>
    </lineage>
</organism>
<evidence type="ECO:0000313" key="3">
    <source>
        <dbReference type="Proteomes" id="UP000199690"/>
    </source>
</evidence>
<evidence type="ECO:0000313" key="4">
    <source>
        <dbReference type="Proteomes" id="UP000236729"/>
    </source>
</evidence>
<proteinExistence type="predicted"/>
<evidence type="ECO:0000313" key="1">
    <source>
        <dbReference type="EMBL" id="SEG95252.1"/>
    </source>
</evidence>
<keyword evidence="3" id="KW-1185">Reference proteome</keyword>
<dbReference type="Proteomes" id="UP000236729">
    <property type="component" value="Unassembled WGS sequence"/>
</dbReference>
<name>A0A1H6EBW9_9PSEU</name>